<dbReference type="EMBL" id="FCOK02000088">
    <property type="protein sequence ID" value="SAL67972.1"/>
    <property type="molecule type" value="Genomic_DNA"/>
</dbReference>
<sequence length="197" mass="22264">MNSAVRLIIIAGFCALTCGCTANTRATNMTQRFPPGAQDPKSPHPGSIEAKYYWNDSKETWPISDLPESFIFRCFDKNGERAQRVNAAWCIPVVEVETVSVDENGNPVVPKEADSVSISEYGPGHTFIQHTQSVPHLKRQRELDRQRQSTPQDATTPQRPQSFKPNQSNYTLSDYREPPWQGQLGWWARLKAWIGFG</sequence>
<reference evidence="3 4" key="1">
    <citation type="submission" date="2016-01" db="EMBL/GenBank/DDBJ databases">
        <authorList>
            <person name="Oliw E.H."/>
        </authorList>
    </citation>
    <scope>NUCLEOTIDE SEQUENCE [LARGE SCALE GENOMIC DNA]</scope>
    <source>
        <strain evidence="3">LMG 27134</strain>
    </source>
</reference>
<name>A0A158JGH5_9BURK</name>
<protein>
    <recommendedName>
        <fullName evidence="5">Lipoprotein</fullName>
    </recommendedName>
</protein>
<proteinExistence type="predicted"/>
<dbReference type="AlphaFoldDB" id="A0A158JGH5"/>
<evidence type="ECO:0000256" key="1">
    <source>
        <dbReference type="SAM" id="MobiDB-lite"/>
    </source>
</evidence>
<evidence type="ECO:0000313" key="3">
    <source>
        <dbReference type="EMBL" id="SAL67972.1"/>
    </source>
</evidence>
<feature type="chain" id="PRO_5008502085" description="Lipoprotein" evidence="2">
    <location>
        <begin position="23"/>
        <end position="197"/>
    </location>
</feature>
<feature type="region of interest" description="Disordered" evidence="1">
    <location>
        <begin position="130"/>
        <end position="175"/>
    </location>
</feature>
<evidence type="ECO:0000256" key="2">
    <source>
        <dbReference type="SAM" id="SignalP"/>
    </source>
</evidence>
<dbReference type="Proteomes" id="UP000054683">
    <property type="component" value="Unassembled WGS sequence"/>
</dbReference>
<dbReference type="PROSITE" id="PS51257">
    <property type="entry name" value="PROKAR_LIPOPROTEIN"/>
    <property type="match status" value="1"/>
</dbReference>
<feature type="signal peptide" evidence="2">
    <location>
        <begin position="1"/>
        <end position="22"/>
    </location>
</feature>
<organism evidence="3 4">
    <name type="scientific">Caballeronia udeis</name>
    <dbReference type="NCBI Taxonomy" id="1232866"/>
    <lineage>
        <taxon>Bacteria</taxon>
        <taxon>Pseudomonadati</taxon>
        <taxon>Pseudomonadota</taxon>
        <taxon>Betaproteobacteria</taxon>
        <taxon>Burkholderiales</taxon>
        <taxon>Burkholderiaceae</taxon>
        <taxon>Caballeronia</taxon>
    </lineage>
</organism>
<feature type="compositionally biased region" description="Polar residues" evidence="1">
    <location>
        <begin position="148"/>
        <end position="172"/>
    </location>
</feature>
<keyword evidence="2" id="KW-0732">Signal</keyword>
<accession>A0A158JGH5</accession>
<gene>
    <name evidence="3" type="ORF">AWB69_07911</name>
</gene>
<evidence type="ECO:0008006" key="5">
    <source>
        <dbReference type="Google" id="ProtNLM"/>
    </source>
</evidence>
<evidence type="ECO:0000313" key="4">
    <source>
        <dbReference type="Proteomes" id="UP000054683"/>
    </source>
</evidence>